<evidence type="ECO:0000256" key="3">
    <source>
        <dbReference type="ARBA" id="ARBA00022771"/>
    </source>
</evidence>
<proteinExistence type="predicted"/>
<dbReference type="InterPro" id="IPR036875">
    <property type="entry name" value="Znf_CCHC_sf"/>
</dbReference>
<keyword evidence="9" id="KW-1185">Reference proteome</keyword>
<feature type="domain" description="CCHC-type" evidence="7">
    <location>
        <begin position="121"/>
        <end position="136"/>
    </location>
</feature>
<feature type="domain" description="CCHC-type" evidence="7">
    <location>
        <begin position="148"/>
        <end position="163"/>
    </location>
</feature>
<protein>
    <submittedName>
        <fullName evidence="8">Unnamed protein product</fullName>
    </submittedName>
</protein>
<feature type="domain" description="CCHC-type" evidence="7">
    <location>
        <begin position="90"/>
        <end position="105"/>
    </location>
</feature>
<dbReference type="GO" id="GO:0008270">
    <property type="term" value="F:zinc ion binding"/>
    <property type="evidence" value="ECO:0007669"/>
    <property type="project" value="UniProtKB-KW"/>
</dbReference>
<feature type="region of interest" description="Disordered" evidence="6">
    <location>
        <begin position="18"/>
        <end position="43"/>
    </location>
</feature>
<dbReference type="PROSITE" id="PS50158">
    <property type="entry name" value="ZF_CCHC"/>
    <property type="match status" value="4"/>
</dbReference>
<feature type="compositionally biased region" description="Acidic residues" evidence="6">
    <location>
        <begin position="210"/>
        <end position="222"/>
    </location>
</feature>
<feature type="compositionally biased region" description="Basic residues" evidence="6">
    <location>
        <begin position="250"/>
        <end position="264"/>
    </location>
</feature>
<evidence type="ECO:0000259" key="7">
    <source>
        <dbReference type="PROSITE" id="PS50158"/>
    </source>
</evidence>
<dbReference type="SMART" id="SM00343">
    <property type="entry name" value="ZnF_C2HC"/>
    <property type="match status" value="5"/>
</dbReference>
<dbReference type="Proteomes" id="UP001165121">
    <property type="component" value="Unassembled WGS sequence"/>
</dbReference>
<keyword evidence="1" id="KW-0479">Metal-binding</keyword>
<name>A0A9W6XW49_9STRA</name>
<keyword evidence="3 5" id="KW-0863">Zinc-finger</keyword>
<evidence type="ECO:0000256" key="4">
    <source>
        <dbReference type="ARBA" id="ARBA00022833"/>
    </source>
</evidence>
<reference evidence="8" key="1">
    <citation type="submission" date="2023-04" db="EMBL/GenBank/DDBJ databases">
        <title>Phytophthora fragariaefolia NBRC 109709.</title>
        <authorList>
            <person name="Ichikawa N."/>
            <person name="Sato H."/>
            <person name="Tonouchi N."/>
        </authorList>
    </citation>
    <scope>NUCLEOTIDE SEQUENCE</scope>
    <source>
        <strain evidence="8">NBRC 109709</strain>
    </source>
</reference>
<evidence type="ECO:0000256" key="2">
    <source>
        <dbReference type="ARBA" id="ARBA00022737"/>
    </source>
</evidence>
<dbReference type="OrthoDB" id="3863715at2759"/>
<dbReference type="PANTHER" id="PTHR47798">
    <property type="entry name" value="OS04G0555800 PROTEIN"/>
    <property type="match status" value="1"/>
</dbReference>
<dbReference type="GO" id="GO:0003676">
    <property type="term" value="F:nucleic acid binding"/>
    <property type="evidence" value="ECO:0007669"/>
    <property type="project" value="InterPro"/>
</dbReference>
<dbReference type="FunFam" id="4.10.60.10:FF:000091">
    <property type="entry name" value="Zinc finger CCHC-type-containing 9"/>
    <property type="match status" value="1"/>
</dbReference>
<comment type="caution">
    <text evidence="8">The sequence shown here is derived from an EMBL/GenBank/DDBJ whole genome shotgun (WGS) entry which is preliminary data.</text>
</comment>
<feature type="compositionally biased region" description="Basic residues" evidence="6">
    <location>
        <begin position="18"/>
        <end position="31"/>
    </location>
</feature>
<dbReference type="Pfam" id="PF00098">
    <property type="entry name" value="zf-CCHC"/>
    <property type="match status" value="2"/>
</dbReference>
<feature type="region of interest" description="Disordered" evidence="6">
    <location>
        <begin position="195"/>
        <end position="264"/>
    </location>
</feature>
<dbReference type="AlphaFoldDB" id="A0A9W6XW49"/>
<accession>A0A9W6XW49</accession>
<dbReference type="PANTHER" id="PTHR47798:SF2">
    <property type="entry name" value="CCHC-TYPE DOMAIN-CONTAINING PROTEIN"/>
    <property type="match status" value="1"/>
</dbReference>
<dbReference type="SUPFAM" id="SSF57756">
    <property type="entry name" value="Retrovirus zinc finger-like domains"/>
    <property type="match status" value="3"/>
</dbReference>
<sequence>MAEPLTEERKLILQKRRELRKAKKAKAKQFKQQKQQARREKKAEIVAKIRAKRDEAQQATAQDGCWLCGEASHRKQDCPNRAAGDLNKTCFQCRRRGHTSHNCPQNGSGLSSQQAQQAAVCFNCGAADHGLRDCPKPRENGGTTYATCFVCGQQGHLSRKCPQNTMGVYPKGGCCKLCKSVEHLARDCPVGNIASDGSSGTKKNKKTTFADDDESFVPEDNGDTTGDALDSFQLGLEGEDDDKEDEGVAKRKGGSRQQPKRVKF</sequence>
<feature type="domain" description="CCHC-type" evidence="7">
    <location>
        <begin position="65"/>
        <end position="80"/>
    </location>
</feature>
<evidence type="ECO:0000256" key="5">
    <source>
        <dbReference type="PROSITE-ProRule" id="PRU00047"/>
    </source>
</evidence>
<evidence type="ECO:0000256" key="1">
    <source>
        <dbReference type="ARBA" id="ARBA00022723"/>
    </source>
</evidence>
<keyword evidence="4" id="KW-0862">Zinc</keyword>
<dbReference type="Gene3D" id="4.10.60.10">
    <property type="entry name" value="Zinc finger, CCHC-type"/>
    <property type="match status" value="2"/>
</dbReference>
<evidence type="ECO:0000313" key="9">
    <source>
        <dbReference type="Proteomes" id="UP001165121"/>
    </source>
</evidence>
<dbReference type="InterPro" id="IPR001878">
    <property type="entry name" value="Znf_CCHC"/>
</dbReference>
<keyword evidence="2" id="KW-0677">Repeat</keyword>
<dbReference type="EMBL" id="BSXT01001980">
    <property type="protein sequence ID" value="GMF46542.1"/>
    <property type="molecule type" value="Genomic_DNA"/>
</dbReference>
<evidence type="ECO:0000313" key="8">
    <source>
        <dbReference type="EMBL" id="GMF46542.1"/>
    </source>
</evidence>
<organism evidence="8 9">
    <name type="scientific">Phytophthora fragariaefolia</name>
    <dbReference type="NCBI Taxonomy" id="1490495"/>
    <lineage>
        <taxon>Eukaryota</taxon>
        <taxon>Sar</taxon>
        <taxon>Stramenopiles</taxon>
        <taxon>Oomycota</taxon>
        <taxon>Peronosporomycetes</taxon>
        <taxon>Peronosporales</taxon>
        <taxon>Peronosporaceae</taxon>
        <taxon>Phytophthora</taxon>
    </lineage>
</organism>
<evidence type="ECO:0000256" key="6">
    <source>
        <dbReference type="SAM" id="MobiDB-lite"/>
    </source>
</evidence>
<gene>
    <name evidence="8" type="ORF">Pfra01_001716700</name>
</gene>